<protein>
    <submittedName>
        <fullName evidence="1">Uncharacterized protein</fullName>
    </submittedName>
</protein>
<organism evidence="1">
    <name type="scientific">Arundo donax</name>
    <name type="common">Giant reed</name>
    <name type="synonym">Donax arundinaceus</name>
    <dbReference type="NCBI Taxonomy" id="35708"/>
    <lineage>
        <taxon>Eukaryota</taxon>
        <taxon>Viridiplantae</taxon>
        <taxon>Streptophyta</taxon>
        <taxon>Embryophyta</taxon>
        <taxon>Tracheophyta</taxon>
        <taxon>Spermatophyta</taxon>
        <taxon>Magnoliopsida</taxon>
        <taxon>Liliopsida</taxon>
        <taxon>Poales</taxon>
        <taxon>Poaceae</taxon>
        <taxon>PACMAD clade</taxon>
        <taxon>Arundinoideae</taxon>
        <taxon>Arundineae</taxon>
        <taxon>Arundo</taxon>
    </lineage>
</organism>
<accession>A0A0A8Z6B0</accession>
<proteinExistence type="predicted"/>
<reference evidence="1" key="1">
    <citation type="submission" date="2014-09" db="EMBL/GenBank/DDBJ databases">
        <authorList>
            <person name="Magalhaes I.L.F."/>
            <person name="Oliveira U."/>
            <person name="Santos F.R."/>
            <person name="Vidigal T.H.D.A."/>
            <person name="Brescovit A.D."/>
            <person name="Santos A.J."/>
        </authorList>
    </citation>
    <scope>NUCLEOTIDE SEQUENCE</scope>
    <source>
        <tissue evidence="1">Shoot tissue taken approximately 20 cm above the soil surface</tissue>
    </source>
</reference>
<name>A0A0A8Z6B0_ARUDO</name>
<reference evidence="1" key="2">
    <citation type="journal article" date="2015" name="Data Brief">
        <title>Shoot transcriptome of the giant reed, Arundo donax.</title>
        <authorList>
            <person name="Barrero R.A."/>
            <person name="Guerrero F.D."/>
            <person name="Moolhuijzen P."/>
            <person name="Goolsby J.A."/>
            <person name="Tidwell J."/>
            <person name="Bellgard S.E."/>
            <person name="Bellgard M.I."/>
        </authorList>
    </citation>
    <scope>NUCLEOTIDE SEQUENCE</scope>
    <source>
        <tissue evidence="1">Shoot tissue taken approximately 20 cm above the soil surface</tissue>
    </source>
</reference>
<evidence type="ECO:0000313" key="1">
    <source>
        <dbReference type="EMBL" id="JAD30387.1"/>
    </source>
</evidence>
<sequence>MRYRTCLEVVDVR</sequence>
<dbReference type="EMBL" id="GBRH01267508">
    <property type="protein sequence ID" value="JAD30387.1"/>
    <property type="molecule type" value="Transcribed_RNA"/>
</dbReference>